<sequence>MNEKIKEKHGPCTDKNCSECCNPVKTKRFMPPELIPKDKDGNDLWKKRRELLVPVDNPEEKLETYDCKNFDPKTGKCLDYENRPNICRGSGCIDPDSSESKENQFKKLSEKKFFKIK</sequence>
<name>A0A1F8E9U0_9BACT</name>
<evidence type="ECO:0008006" key="3">
    <source>
        <dbReference type="Google" id="ProtNLM"/>
    </source>
</evidence>
<reference evidence="1 2" key="1">
    <citation type="journal article" date="2016" name="Nat. Commun.">
        <title>Thousands of microbial genomes shed light on interconnected biogeochemical processes in an aquifer system.</title>
        <authorList>
            <person name="Anantharaman K."/>
            <person name="Brown C.T."/>
            <person name="Hug L.A."/>
            <person name="Sharon I."/>
            <person name="Castelle C.J."/>
            <person name="Probst A.J."/>
            <person name="Thomas B.C."/>
            <person name="Singh A."/>
            <person name="Wilkins M.J."/>
            <person name="Karaoz U."/>
            <person name="Brodie E.L."/>
            <person name="Williams K.H."/>
            <person name="Hubbard S.S."/>
            <person name="Banfield J.F."/>
        </authorList>
    </citation>
    <scope>NUCLEOTIDE SEQUENCE [LARGE SCALE GENOMIC DNA]</scope>
</reference>
<dbReference type="AlphaFoldDB" id="A0A1F8E9U0"/>
<evidence type="ECO:0000313" key="1">
    <source>
        <dbReference type="EMBL" id="OGM97636.1"/>
    </source>
</evidence>
<proteinExistence type="predicted"/>
<dbReference type="STRING" id="1802660.A2735_03455"/>
<evidence type="ECO:0000313" key="2">
    <source>
        <dbReference type="Proteomes" id="UP000178520"/>
    </source>
</evidence>
<accession>A0A1F8E9U0</accession>
<gene>
    <name evidence="1" type="ORF">A2735_03455</name>
</gene>
<dbReference type="Proteomes" id="UP000178520">
    <property type="component" value="Unassembled WGS sequence"/>
</dbReference>
<dbReference type="Pfam" id="PF03692">
    <property type="entry name" value="CxxCxxCC"/>
    <property type="match status" value="1"/>
</dbReference>
<dbReference type="InterPro" id="IPR005358">
    <property type="entry name" value="Puta_zinc/iron-chelating_dom"/>
</dbReference>
<protein>
    <recommendedName>
        <fullName evidence="3">Zinc/iron-chelating domain-containing protein</fullName>
    </recommendedName>
</protein>
<organism evidence="1 2">
    <name type="scientific">Candidatus Yanofskybacteria bacterium RIFCSPHIGHO2_01_FULL_41_21</name>
    <dbReference type="NCBI Taxonomy" id="1802660"/>
    <lineage>
        <taxon>Bacteria</taxon>
        <taxon>Candidatus Yanofskyibacteriota</taxon>
    </lineage>
</organism>
<dbReference type="EMBL" id="MGJA01000010">
    <property type="protein sequence ID" value="OGM97636.1"/>
    <property type="molecule type" value="Genomic_DNA"/>
</dbReference>
<comment type="caution">
    <text evidence="1">The sequence shown here is derived from an EMBL/GenBank/DDBJ whole genome shotgun (WGS) entry which is preliminary data.</text>
</comment>